<name>A0A0A9AGB4_ARUDO</name>
<reference evidence="1" key="1">
    <citation type="submission" date="2014-09" db="EMBL/GenBank/DDBJ databases">
        <authorList>
            <person name="Magalhaes I.L.F."/>
            <person name="Oliveira U."/>
            <person name="Santos F.R."/>
            <person name="Vidigal T.H.D.A."/>
            <person name="Brescovit A.D."/>
            <person name="Santos A.J."/>
        </authorList>
    </citation>
    <scope>NUCLEOTIDE SEQUENCE</scope>
    <source>
        <tissue evidence="1">Shoot tissue taken approximately 20 cm above the soil surface</tissue>
    </source>
</reference>
<evidence type="ECO:0000313" key="1">
    <source>
        <dbReference type="EMBL" id="JAD50719.1"/>
    </source>
</evidence>
<dbReference type="AlphaFoldDB" id="A0A0A9AGB4"/>
<sequence length="41" mass="4373">MRESLSGWSMQCAIGGHICGDASSWSGQIILVSNTSLINDF</sequence>
<reference evidence="1" key="2">
    <citation type="journal article" date="2015" name="Data Brief">
        <title>Shoot transcriptome of the giant reed, Arundo donax.</title>
        <authorList>
            <person name="Barrero R.A."/>
            <person name="Guerrero F.D."/>
            <person name="Moolhuijzen P."/>
            <person name="Goolsby J.A."/>
            <person name="Tidwell J."/>
            <person name="Bellgard S.E."/>
            <person name="Bellgard M.I."/>
        </authorList>
    </citation>
    <scope>NUCLEOTIDE SEQUENCE</scope>
    <source>
        <tissue evidence="1">Shoot tissue taken approximately 20 cm above the soil surface</tissue>
    </source>
</reference>
<accession>A0A0A9AGB4</accession>
<protein>
    <submittedName>
        <fullName evidence="1">Uncharacterized protein</fullName>
    </submittedName>
</protein>
<proteinExistence type="predicted"/>
<organism evidence="1">
    <name type="scientific">Arundo donax</name>
    <name type="common">Giant reed</name>
    <name type="synonym">Donax arundinaceus</name>
    <dbReference type="NCBI Taxonomy" id="35708"/>
    <lineage>
        <taxon>Eukaryota</taxon>
        <taxon>Viridiplantae</taxon>
        <taxon>Streptophyta</taxon>
        <taxon>Embryophyta</taxon>
        <taxon>Tracheophyta</taxon>
        <taxon>Spermatophyta</taxon>
        <taxon>Magnoliopsida</taxon>
        <taxon>Liliopsida</taxon>
        <taxon>Poales</taxon>
        <taxon>Poaceae</taxon>
        <taxon>PACMAD clade</taxon>
        <taxon>Arundinoideae</taxon>
        <taxon>Arundineae</taxon>
        <taxon>Arundo</taxon>
    </lineage>
</organism>
<dbReference type="EMBL" id="GBRH01247176">
    <property type="protein sequence ID" value="JAD50719.1"/>
    <property type="molecule type" value="Transcribed_RNA"/>
</dbReference>